<dbReference type="RefSeq" id="WP_195692562.1">
    <property type="nucleotide sequence ID" value="NZ_CP064760.1"/>
</dbReference>
<evidence type="ECO:0000256" key="1">
    <source>
        <dbReference type="SAM" id="Coils"/>
    </source>
</evidence>
<evidence type="ECO:0000313" key="3">
    <source>
        <dbReference type="Proteomes" id="UP000594480"/>
    </source>
</evidence>
<protein>
    <submittedName>
        <fullName evidence="2">Uncharacterized protein</fullName>
    </submittedName>
</protein>
<dbReference type="EMBL" id="CP064760">
    <property type="protein sequence ID" value="QPE04485.1"/>
    <property type="molecule type" value="Genomic_DNA"/>
</dbReference>
<evidence type="ECO:0000313" key="2">
    <source>
        <dbReference type="EMBL" id="QPE04485.1"/>
    </source>
</evidence>
<dbReference type="Proteomes" id="UP000594480">
    <property type="component" value="Chromosome"/>
</dbReference>
<feature type="coiled-coil region" evidence="1">
    <location>
        <begin position="82"/>
        <end position="109"/>
    </location>
</feature>
<dbReference type="AlphaFoldDB" id="A0A7S8MY36"/>
<keyword evidence="3" id="KW-1185">Reference proteome</keyword>
<sequence>MSASVRRLLPRLMIWPNRRHYVTDAASRTRAVDHRGGMDGLCAVPAAGAVRAQLAALASWADDLAAEAESIARVSGWETPALAEFQTEMAQLAAALRGLRERALDLRADVGSPAPGAVAGSFAGFGAGWVAEGAG</sequence>
<name>A0A7S8MY36_9MICO</name>
<reference evidence="2 3" key="1">
    <citation type="submission" date="2020-11" db="EMBL/GenBank/DDBJ databases">
        <title>Amino acid is mineralized and recycled by bacteria in oceanic microbiome.</title>
        <authorList>
            <person name="Zheng L.Y."/>
        </authorList>
    </citation>
    <scope>NUCLEOTIDE SEQUENCE [LARGE SCALE GENOMIC DNA]</scope>
    <source>
        <strain evidence="2 3">A32-1</strain>
    </source>
</reference>
<keyword evidence="1" id="KW-0175">Coiled coil</keyword>
<proteinExistence type="predicted"/>
<organism evidence="2 3">
    <name type="scientific">Microbacterium schleiferi</name>
    <dbReference type="NCBI Taxonomy" id="69362"/>
    <lineage>
        <taxon>Bacteria</taxon>
        <taxon>Bacillati</taxon>
        <taxon>Actinomycetota</taxon>
        <taxon>Actinomycetes</taxon>
        <taxon>Micrococcales</taxon>
        <taxon>Microbacteriaceae</taxon>
        <taxon>Microbacterium</taxon>
    </lineage>
</organism>
<accession>A0A7S8MY36</accession>
<dbReference type="KEGG" id="msf:IT882_15345"/>
<gene>
    <name evidence="2" type="ORF">IT882_15345</name>
</gene>